<dbReference type="EMBL" id="ML987206">
    <property type="protein sequence ID" value="KAF2243053.1"/>
    <property type="molecule type" value="Genomic_DNA"/>
</dbReference>
<dbReference type="RefSeq" id="XP_033678057.1">
    <property type="nucleotide sequence ID" value="XM_033824272.1"/>
</dbReference>
<organism evidence="2 3">
    <name type="scientific">Trematosphaeria pertusa</name>
    <dbReference type="NCBI Taxonomy" id="390896"/>
    <lineage>
        <taxon>Eukaryota</taxon>
        <taxon>Fungi</taxon>
        <taxon>Dikarya</taxon>
        <taxon>Ascomycota</taxon>
        <taxon>Pezizomycotina</taxon>
        <taxon>Dothideomycetes</taxon>
        <taxon>Pleosporomycetidae</taxon>
        <taxon>Pleosporales</taxon>
        <taxon>Massarineae</taxon>
        <taxon>Trematosphaeriaceae</taxon>
        <taxon>Trematosphaeria</taxon>
    </lineage>
</organism>
<sequence>MALVEEKIDTRLPYRIGYPILPVLKVETRGAGDKVRSYFANFDDFKNSILPIFAEHNVPCGPMRFAYRVNPGMDATDQHLTLVIPSWYEHGCQDRWVAVVKAIRLSLVESGIDCAIELIDNLVYILGLFIAPILSTDRDLIEGWNKVRSTFHTMIESRDWVSVDVFRREFPSLGMRPTVIICARDANDDTWWNSTLPALQELLKANHLELDIVLLFHEGITLMTGSAPGVGTEPDLAVAQDFYRSKIYMGTSCATSDSNRTGTLGGRVKLEHGDAVLELGLTNFHVLRHAFEAEEHFSESFPPNPDRSYGTAVSPSNKDHAFTVRKLEARLTEARETYERLSQDLDLFQDDPYSERIRPNVERELHQRNRLEEEFGEARTFSRNIGTIYAGSGFRTRHNPQFSDLQEDNNWALDWGLVQIVRSKTIPRQLRNIPIKTDDKGCDIFDHIGKETEVSQYCTISTDKNYKVMKRGRTTGWTEGTVSAIASTLRISDKPIPQTPTHLQERFKDMFGNKPVFVHGVIGTARVPIFLEPGDSGSLVLLNQPSNVPGVAIVGLGFAGNDVTLASYMIPMDLVVQDIEEITGGKVIEPQYAGEVHVPNDQDKERKP</sequence>
<evidence type="ECO:0000256" key="1">
    <source>
        <dbReference type="SAM" id="Coils"/>
    </source>
</evidence>
<evidence type="ECO:0000313" key="3">
    <source>
        <dbReference type="Proteomes" id="UP000800094"/>
    </source>
</evidence>
<protein>
    <submittedName>
        <fullName evidence="2">Uncharacterized protein</fullName>
    </submittedName>
</protein>
<reference evidence="2" key="1">
    <citation type="journal article" date="2020" name="Stud. Mycol.">
        <title>101 Dothideomycetes genomes: a test case for predicting lifestyles and emergence of pathogens.</title>
        <authorList>
            <person name="Haridas S."/>
            <person name="Albert R."/>
            <person name="Binder M."/>
            <person name="Bloem J."/>
            <person name="Labutti K."/>
            <person name="Salamov A."/>
            <person name="Andreopoulos B."/>
            <person name="Baker S."/>
            <person name="Barry K."/>
            <person name="Bills G."/>
            <person name="Bluhm B."/>
            <person name="Cannon C."/>
            <person name="Castanera R."/>
            <person name="Culley D."/>
            <person name="Daum C."/>
            <person name="Ezra D."/>
            <person name="Gonzalez J."/>
            <person name="Henrissat B."/>
            <person name="Kuo A."/>
            <person name="Liang C."/>
            <person name="Lipzen A."/>
            <person name="Lutzoni F."/>
            <person name="Magnuson J."/>
            <person name="Mondo S."/>
            <person name="Nolan M."/>
            <person name="Ohm R."/>
            <person name="Pangilinan J."/>
            <person name="Park H.-J."/>
            <person name="Ramirez L."/>
            <person name="Alfaro M."/>
            <person name="Sun H."/>
            <person name="Tritt A."/>
            <person name="Yoshinaga Y."/>
            <person name="Zwiers L.-H."/>
            <person name="Turgeon B."/>
            <person name="Goodwin S."/>
            <person name="Spatafora J."/>
            <person name="Crous P."/>
            <person name="Grigoriev I."/>
        </authorList>
    </citation>
    <scope>NUCLEOTIDE SEQUENCE</scope>
    <source>
        <strain evidence="2">CBS 122368</strain>
    </source>
</reference>
<accession>A0A6A6HZJ4</accession>
<feature type="coiled-coil region" evidence="1">
    <location>
        <begin position="324"/>
        <end position="351"/>
    </location>
</feature>
<name>A0A6A6HZJ4_9PLEO</name>
<proteinExistence type="predicted"/>
<gene>
    <name evidence="2" type="ORF">BU26DRAFT_438077</name>
</gene>
<evidence type="ECO:0000313" key="2">
    <source>
        <dbReference type="EMBL" id="KAF2243053.1"/>
    </source>
</evidence>
<dbReference type="Proteomes" id="UP000800094">
    <property type="component" value="Unassembled WGS sequence"/>
</dbReference>
<keyword evidence="3" id="KW-1185">Reference proteome</keyword>
<dbReference type="GeneID" id="54577602"/>
<keyword evidence="1" id="KW-0175">Coiled coil</keyword>
<dbReference type="OrthoDB" id="5351220at2759"/>
<dbReference type="AlphaFoldDB" id="A0A6A6HZJ4"/>